<dbReference type="PROSITE" id="PS51257">
    <property type="entry name" value="PROKAR_LIPOPROTEIN"/>
    <property type="match status" value="1"/>
</dbReference>
<feature type="region of interest" description="Disordered" evidence="1">
    <location>
        <begin position="71"/>
        <end position="108"/>
    </location>
</feature>
<gene>
    <name evidence="2" type="ORF">OSTQU699_LOCUS1020</name>
</gene>
<keyword evidence="3" id="KW-1185">Reference proteome</keyword>
<evidence type="ECO:0000313" key="2">
    <source>
        <dbReference type="EMBL" id="CAD7695659.1"/>
    </source>
</evidence>
<feature type="compositionally biased region" description="Basic and acidic residues" evidence="1">
    <location>
        <begin position="88"/>
        <end position="101"/>
    </location>
</feature>
<dbReference type="Proteomes" id="UP000708148">
    <property type="component" value="Unassembled WGS sequence"/>
</dbReference>
<comment type="caution">
    <text evidence="2">The sequence shown here is derived from an EMBL/GenBank/DDBJ whole genome shotgun (WGS) entry which is preliminary data.</text>
</comment>
<organism evidence="2 3">
    <name type="scientific">Ostreobium quekettii</name>
    <dbReference type="NCBI Taxonomy" id="121088"/>
    <lineage>
        <taxon>Eukaryota</taxon>
        <taxon>Viridiplantae</taxon>
        <taxon>Chlorophyta</taxon>
        <taxon>core chlorophytes</taxon>
        <taxon>Ulvophyceae</taxon>
        <taxon>TCBD clade</taxon>
        <taxon>Bryopsidales</taxon>
        <taxon>Ostreobineae</taxon>
        <taxon>Ostreobiaceae</taxon>
        <taxon>Ostreobium</taxon>
    </lineage>
</organism>
<evidence type="ECO:0000256" key="1">
    <source>
        <dbReference type="SAM" id="MobiDB-lite"/>
    </source>
</evidence>
<protein>
    <submittedName>
        <fullName evidence="2">Uncharacterized protein</fullName>
    </submittedName>
</protein>
<name>A0A8S1IL51_9CHLO</name>
<dbReference type="EMBL" id="CAJHUC010000374">
    <property type="protein sequence ID" value="CAD7695659.1"/>
    <property type="molecule type" value="Genomic_DNA"/>
</dbReference>
<dbReference type="AlphaFoldDB" id="A0A8S1IL51"/>
<sequence>MARNRVLALSRKHVRVLALTAAGTGACVATLANSAPSQADLTQSQGEGKWVAIKSARQVLQTVSATFLPNDKAEVDDTEGGGSIFKPQRLEIGNKRPEDPIQHPLLCD</sequence>
<accession>A0A8S1IL51</accession>
<proteinExistence type="predicted"/>
<evidence type="ECO:0000313" key="3">
    <source>
        <dbReference type="Proteomes" id="UP000708148"/>
    </source>
</evidence>
<reference evidence="2" key="1">
    <citation type="submission" date="2020-12" db="EMBL/GenBank/DDBJ databases">
        <authorList>
            <person name="Iha C."/>
        </authorList>
    </citation>
    <scope>NUCLEOTIDE SEQUENCE</scope>
</reference>